<keyword evidence="2" id="KW-1185">Reference proteome</keyword>
<keyword evidence="1" id="KW-0282">Flagellum</keyword>
<reference evidence="1" key="1">
    <citation type="submission" date="2019-04" db="EMBL/GenBank/DDBJ databases">
        <title>Microbes associate with the intestines of laboratory mice.</title>
        <authorList>
            <person name="Navarre W."/>
            <person name="Wong E."/>
            <person name="Huang K."/>
            <person name="Tropini C."/>
            <person name="Ng K."/>
            <person name="Yu B."/>
        </authorList>
    </citation>
    <scope>NUCLEOTIDE SEQUENCE</scope>
    <source>
        <strain evidence="1">NM01_1-7b</strain>
    </source>
</reference>
<protein>
    <submittedName>
        <fullName evidence="1">Flagellar hook-associated protein 3</fullName>
    </submittedName>
</protein>
<name>A0AC61RTY5_9FIRM</name>
<keyword evidence="1" id="KW-0969">Cilium</keyword>
<keyword evidence="1" id="KW-0966">Cell projection</keyword>
<organism evidence="1 2">
    <name type="scientific">Petralouisia muris</name>
    <dbReference type="NCBI Taxonomy" id="3032872"/>
    <lineage>
        <taxon>Bacteria</taxon>
        <taxon>Bacillati</taxon>
        <taxon>Bacillota</taxon>
        <taxon>Clostridia</taxon>
        <taxon>Lachnospirales</taxon>
        <taxon>Lachnospiraceae</taxon>
        <taxon>Petralouisia</taxon>
    </lineage>
</organism>
<evidence type="ECO:0000313" key="1">
    <source>
        <dbReference type="EMBL" id="TGY95161.1"/>
    </source>
</evidence>
<gene>
    <name evidence="1" type="primary">flgL</name>
    <name evidence="1" type="ORF">E5329_16410</name>
</gene>
<dbReference type="EMBL" id="SRYA01000034">
    <property type="protein sequence ID" value="TGY95161.1"/>
    <property type="molecule type" value="Genomic_DNA"/>
</dbReference>
<dbReference type="Proteomes" id="UP000304953">
    <property type="component" value="Unassembled WGS sequence"/>
</dbReference>
<sequence>MRVTNSMISRNSMKNMNNNKVNVDTLNTQMTTQKKIIRPSDDPIIAIRALRLRSNLSELNQYYERNIPDAQSWFEVTEGALKNMEDILRDIYTKCVDASTDVKTQEDRAAILKDLRSLREQVYAEGNTDCAGRTVFTGYKTNSQLTFLEEDKDIKYEITEPLSYENIEEKRYYSNLVTVPNTSAEVQPGVAVGDMPEEHVINRIRLSYEGLEDLNPDNLTYIDANGDPQKFTDMMLQSGGAMTFASLETGMSYDAWVEGGCQVGDNQAIFFKETGELVLGADLANHINSEKMQLSITYQKQGFDEGEVRPEHYFDCKNITDPNKELTYVKENQEIKFTVAFNQQLTVNTQASNVLDANIGRDVDDITNAVQASIAAHDKVEKLKAMQQEHQYSDEASQEKLKEWIEAAEKEAVYADDNMQKMFASGITKFQNHMDRVKLARTDLGSRENRLKLTENRMSSQQATFEQLKSRNEDMELSDIIIEYTAAYNAYQASLQASAKANGQTLLNYL</sequence>
<proteinExistence type="predicted"/>
<evidence type="ECO:0000313" key="2">
    <source>
        <dbReference type="Proteomes" id="UP000304953"/>
    </source>
</evidence>
<comment type="caution">
    <text evidence="1">The sequence shown here is derived from an EMBL/GenBank/DDBJ whole genome shotgun (WGS) entry which is preliminary data.</text>
</comment>
<accession>A0AC61RTY5</accession>